<dbReference type="AlphaFoldDB" id="A0A1G7HQG6"/>
<feature type="domain" description="HTH marR-type" evidence="2">
    <location>
        <begin position="87"/>
        <end position="215"/>
    </location>
</feature>
<dbReference type="InterPro" id="IPR036390">
    <property type="entry name" value="WH_DNA-bd_sf"/>
</dbReference>
<dbReference type="InterPro" id="IPR000835">
    <property type="entry name" value="HTH_MarR-typ"/>
</dbReference>
<dbReference type="GO" id="GO:0003700">
    <property type="term" value="F:DNA-binding transcription factor activity"/>
    <property type="evidence" value="ECO:0007669"/>
    <property type="project" value="InterPro"/>
</dbReference>
<proteinExistence type="predicted"/>
<feature type="compositionally biased region" description="Basic and acidic residues" evidence="1">
    <location>
        <begin position="1"/>
        <end position="11"/>
    </location>
</feature>
<dbReference type="STRING" id="366584.SAMN05216377_10378"/>
<sequence>MPDHQKPEQRAAPRLTGPAPPGKPRRRTIRNLSRVPSALLRVLCRENEWRRTVSHRNLRKPLADRCGRSDSGSAQRNRQEQTMRYDHITFSHWLAMAAGASDRALDRRLVRHGSTRTTWRILSHLAVRKQETQADLGRLLGITAQTASDHVRRLEIAETIQKYPDPYDRRSHIIEITEHGRRVAAELQAVSDEHAGPQDQHEARAARRTSGRGGDHLPRRASRGPGQPAPRRAPRPPPRRGPGSRRRARRLSAARGWPRSRGHSSSARAERPRVPQRGPRNHSSQSSNAPFRAARKTRGRSIRVMNVRGTVWAGRVSTAWAYTVR</sequence>
<feature type="compositionally biased region" description="Basic and acidic residues" evidence="1">
    <location>
        <begin position="191"/>
        <end position="205"/>
    </location>
</feature>
<dbReference type="SMART" id="SM00347">
    <property type="entry name" value="HTH_MARR"/>
    <property type="match status" value="1"/>
</dbReference>
<name>A0A1G7HQG6_PSEOR</name>
<evidence type="ECO:0000256" key="1">
    <source>
        <dbReference type="SAM" id="MobiDB-lite"/>
    </source>
</evidence>
<accession>A0A1G7HQG6</accession>
<evidence type="ECO:0000259" key="2">
    <source>
        <dbReference type="PROSITE" id="PS50995"/>
    </source>
</evidence>
<dbReference type="EMBL" id="FNBE01000003">
    <property type="protein sequence ID" value="SDF02259.1"/>
    <property type="molecule type" value="Genomic_DNA"/>
</dbReference>
<evidence type="ECO:0000313" key="3">
    <source>
        <dbReference type="EMBL" id="SDF02259.1"/>
    </source>
</evidence>
<feature type="region of interest" description="Disordered" evidence="1">
    <location>
        <begin position="1"/>
        <end position="32"/>
    </location>
</feature>
<dbReference type="Proteomes" id="UP000198967">
    <property type="component" value="Unassembled WGS sequence"/>
</dbReference>
<feature type="region of interest" description="Disordered" evidence="1">
    <location>
        <begin position="191"/>
        <end position="299"/>
    </location>
</feature>
<dbReference type="Pfam" id="PF12802">
    <property type="entry name" value="MarR_2"/>
    <property type="match status" value="1"/>
</dbReference>
<keyword evidence="4" id="KW-1185">Reference proteome</keyword>
<organism evidence="3 4">
    <name type="scientific">Pseudonocardia oroxyli</name>
    <dbReference type="NCBI Taxonomy" id="366584"/>
    <lineage>
        <taxon>Bacteria</taxon>
        <taxon>Bacillati</taxon>
        <taxon>Actinomycetota</taxon>
        <taxon>Actinomycetes</taxon>
        <taxon>Pseudonocardiales</taxon>
        <taxon>Pseudonocardiaceae</taxon>
        <taxon>Pseudonocardia</taxon>
    </lineage>
</organism>
<feature type="region of interest" description="Disordered" evidence="1">
    <location>
        <begin position="62"/>
        <end position="82"/>
    </location>
</feature>
<dbReference type="PANTHER" id="PTHR33164">
    <property type="entry name" value="TRANSCRIPTIONAL REGULATOR, MARR FAMILY"/>
    <property type="match status" value="1"/>
</dbReference>
<dbReference type="PROSITE" id="PS50995">
    <property type="entry name" value="HTH_MARR_2"/>
    <property type="match status" value="1"/>
</dbReference>
<dbReference type="InterPro" id="IPR036388">
    <property type="entry name" value="WH-like_DNA-bd_sf"/>
</dbReference>
<dbReference type="InterPro" id="IPR039422">
    <property type="entry name" value="MarR/SlyA-like"/>
</dbReference>
<gene>
    <name evidence="3" type="ORF">SAMN05216377_10378</name>
</gene>
<dbReference type="OrthoDB" id="4826718at2"/>
<evidence type="ECO:0000313" key="4">
    <source>
        <dbReference type="Proteomes" id="UP000198967"/>
    </source>
</evidence>
<dbReference type="GO" id="GO:0006950">
    <property type="term" value="P:response to stress"/>
    <property type="evidence" value="ECO:0007669"/>
    <property type="project" value="TreeGrafter"/>
</dbReference>
<dbReference type="SUPFAM" id="SSF46785">
    <property type="entry name" value="Winged helix' DNA-binding domain"/>
    <property type="match status" value="1"/>
</dbReference>
<protein>
    <submittedName>
        <fullName evidence="3">MarR family protein</fullName>
    </submittedName>
</protein>
<dbReference type="Gene3D" id="1.10.10.10">
    <property type="entry name" value="Winged helix-like DNA-binding domain superfamily/Winged helix DNA-binding domain"/>
    <property type="match status" value="1"/>
</dbReference>
<feature type="compositionally biased region" description="Basic residues" evidence="1">
    <location>
        <begin position="232"/>
        <end position="262"/>
    </location>
</feature>
<dbReference type="PANTHER" id="PTHR33164:SF43">
    <property type="entry name" value="HTH-TYPE TRANSCRIPTIONAL REPRESSOR YETL"/>
    <property type="match status" value="1"/>
</dbReference>
<reference evidence="3 4" key="1">
    <citation type="submission" date="2016-10" db="EMBL/GenBank/DDBJ databases">
        <authorList>
            <person name="de Groot N.N."/>
        </authorList>
    </citation>
    <scope>NUCLEOTIDE SEQUENCE [LARGE SCALE GENOMIC DNA]</scope>
    <source>
        <strain evidence="3 4">CGMCC 4.3143</strain>
    </source>
</reference>